<name>A0A3A1NAI7_9FLAO</name>
<dbReference type="EMBL" id="QXFH01000076">
    <property type="protein sequence ID" value="RIV31530.1"/>
    <property type="molecule type" value="Genomic_DNA"/>
</dbReference>
<keyword evidence="3" id="KW-0347">Helicase</keyword>
<dbReference type="InterPro" id="IPR019993">
    <property type="entry name" value="RecB_nuclease_TM0106_put"/>
</dbReference>
<protein>
    <submittedName>
        <fullName evidence="8">TM0106 family RecB-like putative nuclease</fullName>
    </submittedName>
</protein>
<feature type="domain" description="DNA2/NAM7 helicase-like C-terminal" evidence="6">
    <location>
        <begin position="899"/>
        <end position="1090"/>
    </location>
</feature>
<dbReference type="Proteomes" id="UP000266067">
    <property type="component" value="Unassembled WGS sequence"/>
</dbReference>
<dbReference type="NCBIfam" id="TIGR03491">
    <property type="entry name" value="TM0106 family RecB-like putative nuclease"/>
    <property type="match status" value="1"/>
</dbReference>
<gene>
    <name evidence="8" type="ORF">D2V08_13875</name>
</gene>
<dbReference type="SUPFAM" id="SSF52540">
    <property type="entry name" value="P-loop containing nucleoside triphosphate hydrolases"/>
    <property type="match status" value="1"/>
</dbReference>
<dbReference type="Pfam" id="PF13482">
    <property type="entry name" value="RNase_H_2"/>
    <property type="match status" value="1"/>
</dbReference>
<dbReference type="GO" id="GO:0005524">
    <property type="term" value="F:ATP binding"/>
    <property type="evidence" value="ECO:0007669"/>
    <property type="project" value="UniProtKB-KW"/>
</dbReference>
<keyword evidence="9" id="KW-1185">Reference proteome</keyword>
<dbReference type="CDD" id="cd18808">
    <property type="entry name" value="SF1_C_Upf1"/>
    <property type="match status" value="1"/>
</dbReference>
<keyword evidence="1" id="KW-0547">Nucleotide-binding</keyword>
<keyword evidence="2" id="KW-0378">Hydrolase</keyword>
<reference evidence="8 9" key="1">
    <citation type="submission" date="2018-08" db="EMBL/GenBank/DDBJ databases">
        <title>Proposal of Muricauda 72 sp.nov. and Muricauda NH166 sp.nov., isolated from seawater.</title>
        <authorList>
            <person name="Cheng H."/>
            <person name="Wu Y.-H."/>
            <person name="Guo L.-L."/>
            <person name="Xu X.-W."/>
        </authorList>
    </citation>
    <scope>NUCLEOTIDE SEQUENCE [LARGE SCALE GENOMIC DNA]</scope>
    <source>
        <strain evidence="8 9">KCTC 22173</strain>
    </source>
</reference>
<feature type="domain" description="YprB ribonuclease H-like" evidence="7">
    <location>
        <begin position="318"/>
        <end position="496"/>
    </location>
</feature>
<dbReference type="GO" id="GO:0016787">
    <property type="term" value="F:hydrolase activity"/>
    <property type="evidence" value="ECO:0007669"/>
    <property type="project" value="UniProtKB-KW"/>
</dbReference>
<evidence type="ECO:0000256" key="5">
    <source>
        <dbReference type="SAM" id="MobiDB-lite"/>
    </source>
</evidence>
<organism evidence="8 9">
    <name type="scientific">Flagellimonas lutimaris</name>
    <dbReference type="NCBI Taxonomy" id="475082"/>
    <lineage>
        <taxon>Bacteria</taxon>
        <taxon>Pseudomonadati</taxon>
        <taxon>Bacteroidota</taxon>
        <taxon>Flavobacteriia</taxon>
        <taxon>Flavobacteriales</taxon>
        <taxon>Flavobacteriaceae</taxon>
        <taxon>Flagellimonas</taxon>
    </lineage>
</organism>
<evidence type="ECO:0000256" key="1">
    <source>
        <dbReference type="ARBA" id="ARBA00022741"/>
    </source>
</evidence>
<dbReference type="Gene3D" id="3.40.50.300">
    <property type="entry name" value="P-loop containing nucleotide triphosphate hydrolases"/>
    <property type="match status" value="2"/>
</dbReference>
<dbReference type="PANTHER" id="PTHR43788">
    <property type="entry name" value="DNA2/NAM7 HELICASE FAMILY MEMBER"/>
    <property type="match status" value="1"/>
</dbReference>
<dbReference type="CDD" id="cd17934">
    <property type="entry name" value="DEXXQc_Upf1-like"/>
    <property type="match status" value="1"/>
</dbReference>
<evidence type="ECO:0000256" key="4">
    <source>
        <dbReference type="ARBA" id="ARBA00022840"/>
    </source>
</evidence>
<accession>A0A3A1NAI7</accession>
<dbReference type="AlphaFoldDB" id="A0A3A1NAI7"/>
<evidence type="ECO:0000259" key="6">
    <source>
        <dbReference type="Pfam" id="PF13087"/>
    </source>
</evidence>
<dbReference type="GO" id="GO:0043139">
    <property type="term" value="F:5'-3' DNA helicase activity"/>
    <property type="evidence" value="ECO:0007669"/>
    <property type="project" value="TreeGrafter"/>
</dbReference>
<dbReference type="Pfam" id="PF13604">
    <property type="entry name" value="AAA_30"/>
    <property type="match status" value="1"/>
</dbReference>
<proteinExistence type="predicted"/>
<evidence type="ECO:0000256" key="3">
    <source>
        <dbReference type="ARBA" id="ARBA00022806"/>
    </source>
</evidence>
<keyword evidence="4" id="KW-0067">ATP-binding</keyword>
<dbReference type="InterPro" id="IPR050534">
    <property type="entry name" value="Coronavir_polyprotein_1ab"/>
</dbReference>
<comment type="caution">
    <text evidence="8">The sequence shown here is derived from an EMBL/GenBank/DDBJ whole genome shotgun (WGS) entry which is preliminary data.</text>
</comment>
<dbReference type="InterPro" id="IPR047187">
    <property type="entry name" value="SF1_C_Upf1"/>
</dbReference>
<evidence type="ECO:0000313" key="8">
    <source>
        <dbReference type="EMBL" id="RIV31530.1"/>
    </source>
</evidence>
<dbReference type="InterPro" id="IPR038720">
    <property type="entry name" value="YprB_RNase_H-like_dom"/>
</dbReference>
<evidence type="ECO:0000256" key="2">
    <source>
        <dbReference type="ARBA" id="ARBA00022801"/>
    </source>
</evidence>
<evidence type="ECO:0000313" key="9">
    <source>
        <dbReference type="Proteomes" id="UP000266067"/>
    </source>
</evidence>
<sequence length="1119" mass="127666">MKNKNNHILYSPSDLSSHSSCKHLTQLNKRNARGEITDPEVYPNHVLKMLKDKGIAFEENHLQELKEQGNTITEISTEDPHAEKKTIEAMDAGADVIYQARLKEEGKWSGWADFLIKVETPSNLGTWSYEVWDTKLANETKAGTILQIGLYSERVAKIQGITPEYMGVIKPEGEERYRYDENAAYIRLVKRNLEDAIANEYETYPEPVTHCDICRWWKYCNTVRRKDDHLTFVAGMGKSQIKEFRLNDVNTLEKLANLSLPVPFDPSKGVKETYNKLREQARIQYLSREDGNKPIYETLDIEEGKGLNKLPEPSANDIYLDFEGDRMVEPDGLEYMIGYVHKGIYHVLWAKNEVEEKAIFEQFIDFAYAIKQEDPKLHIYHYAPYEVTALKRLMGKYASRENEIDTFLRSNTFVDLYSVVRQSIRASVEKYSIKDLEIFFGYERKMDLRDLSSHKSQLELLLQTGNIDKLTKETADAVQLYNQDDCESLVRLQEWLEGIRAILIAEGANITRPEDGDGQASETITDHQERIEPIMEALLDGVSPIKTERTNTEQARFILAHMLDWYRREKKSFWWEFFRLKELPEDELLEERKAISFLQYTGEREPIKKSVLDTYTFPPQECDLRPGNSLEDQENNKPGSIHEIDSDAGVLRIKKGPSKIDLPHPFSVISLESVNSRTKEEAIIDLAEWVVENGIDSVDEKYRAARQMLMNVPPSLNEELENHNDILEKSFDFASKLDHSYLPVQGPPGAGKSYTGSQIIVRLAQQGKKIGITALSHKVITNLLKQVHKRAQEAAFDIQMIQKTEPDPVNPSPWTVSNDENIIQAMIGIADVIAGTSFMWSKPPYEDSIDYLFVDEAGQLSLIDTLAVSHSCSNLVLLGDPQQLKQPQQGVHPDGSEVSALEHVLKGEKTISDEQGIFLGETWRMHSSINAFVSELFYENRLKSKEHLDQQQIIDSRYAGAGLYLEKVEHTGNTNSSIEEVEKVLEIVTLLTTGDVRLINEYGIEKPLTTADTKIITPYNAQVQAIKQRLPEMEVGTVDKFQGQEAPVIIYSVATSSLEEAPRGMDFLFSPNRFNVAVSRARTRFIMIANPAIFEAECKSPYQIKLANAFCRFKEFTLI</sequence>
<dbReference type="InterPro" id="IPR041679">
    <property type="entry name" value="DNA2/NAM7-like_C"/>
</dbReference>
<dbReference type="OrthoDB" id="9757917at2"/>
<dbReference type="Pfam" id="PF13087">
    <property type="entry name" value="AAA_12"/>
    <property type="match status" value="1"/>
</dbReference>
<evidence type="ECO:0000259" key="7">
    <source>
        <dbReference type="Pfam" id="PF13482"/>
    </source>
</evidence>
<dbReference type="RefSeq" id="WP_119608757.1">
    <property type="nucleotide sequence ID" value="NZ_QXFH01000076.1"/>
</dbReference>
<dbReference type="PANTHER" id="PTHR43788:SF8">
    <property type="entry name" value="DNA-BINDING PROTEIN SMUBP-2"/>
    <property type="match status" value="1"/>
</dbReference>
<feature type="region of interest" description="Disordered" evidence="5">
    <location>
        <begin position="622"/>
        <end position="643"/>
    </location>
</feature>
<dbReference type="InterPro" id="IPR027417">
    <property type="entry name" value="P-loop_NTPase"/>
</dbReference>